<dbReference type="AlphaFoldDB" id="A0AA36EIF2"/>
<sequence>MKVAHRTIALLFVPREERSTISALELIILYAMAHPDDNLIPHYGSFLCNKLTHLSTSQSGKIYCGVLKSMRMFQIEDGNNNWAVGQNHDPRLLITPENWNILALRHPTNFTNWKITPDIFPVYFFGEEDEEGEESDEADEGGGAAPQNSPPMGGASSSHHAGHPSYHQQYIDLFQSIHTRLDTYHQDIANLTQSFSSFTTHYTEDQERQCKHEEDFWTWTQNFDYNPPPPPQ</sequence>
<proteinExistence type="predicted"/>
<name>A0AA36EIF2_LACSI</name>
<organism evidence="2 3">
    <name type="scientific">Lactuca saligna</name>
    <name type="common">Willowleaf lettuce</name>
    <dbReference type="NCBI Taxonomy" id="75948"/>
    <lineage>
        <taxon>Eukaryota</taxon>
        <taxon>Viridiplantae</taxon>
        <taxon>Streptophyta</taxon>
        <taxon>Embryophyta</taxon>
        <taxon>Tracheophyta</taxon>
        <taxon>Spermatophyta</taxon>
        <taxon>Magnoliopsida</taxon>
        <taxon>eudicotyledons</taxon>
        <taxon>Gunneridae</taxon>
        <taxon>Pentapetalae</taxon>
        <taxon>asterids</taxon>
        <taxon>campanulids</taxon>
        <taxon>Asterales</taxon>
        <taxon>Asteraceae</taxon>
        <taxon>Cichorioideae</taxon>
        <taxon>Cichorieae</taxon>
        <taxon>Lactucinae</taxon>
        <taxon>Lactuca</taxon>
    </lineage>
</organism>
<dbReference type="EMBL" id="OX465084">
    <property type="protein sequence ID" value="CAI9297986.1"/>
    <property type="molecule type" value="Genomic_DNA"/>
</dbReference>
<feature type="compositionally biased region" description="Acidic residues" evidence="1">
    <location>
        <begin position="128"/>
        <end position="140"/>
    </location>
</feature>
<feature type="region of interest" description="Disordered" evidence="1">
    <location>
        <begin position="128"/>
        <end position="162"/>
    </location>
</feature>
<evidence type="ECO:0000256" key="1">
    <source>
        <dbReference type="SAM" id="MobiDB-lite"/>
    </source>
</evidence>
<dbReference type="Proteomes" id="UP001177003">
    <property type="component" value="Chromosome 8"/>
</dbReference>
<keyword evidence="3" id="KW-1185">Reference proteome</keyword>
<protein>
    <submittedName>
        <fullName evidence="2">Uncharacterized protein</fullName>
    </submittedName>
</protein>
<gene>
    <name evidence="2" type="ORF">LSALG_LOCUS36765</name>
</gene>
<evidence type="ECO:0000313" key="2">
    <source>
        <dbReference type="EMBL" id="CAI9297986.1"/>
    </source>
</evidence>
<accession>A0AA36EIF2</accession>
<reference evidence="2" key="1">
    <citation type="submission" date="2023-04" db="EMBL/GenBank/DDBJ databases">
        <authorList>
            <person name="Vijverberg K."/>
            <person name="Xiong W."/>
            <person name="Schranz E."/>
        </authorList>
    </citation>
    <scope>NUCLEOTIDE SEQUENCE</scope>
</reference>
<evidence type="ECO:0000313" key="3">
    <source>
        <dbReference type="Proteomes" id="UP001177003"/>
    </source>
</evidence>